<dbReference type="Gene3D" id="2.60.40.1120">
    <property type="entry name" value="Carboxypeptidase-like, regulatory domain"/>
    <property type="match status" value="1"/>
</dbReference>
<keyword evidence="2" id="KW-1185">Reference proteome</keyword>
<dbReference type="RefSeq" id="WP_266057604.1">
    <property type="nucleotide sequence ID" value="NZ_JAPFQN010000007.1"/>
</dbReference>
<name>A0ABT3RTE6_9BACT</name>
<comment type="caution">
    <text evidence="1">The sequence shown here is derived from an EMBL/GenBank/DDBJ whole genome shotgun (WGS) entry which is preliminary data.</text>
</comment>
<dbReference type="SUPFAM" id="SSF49464">
    <property type="entry name" value="Carboxypeptidase regulatory domain-like"/>
    <property type="match status" value="1"/>
</dbReference>
<dbReference type="InterPro" id="IPR043741">
    <property type="entry name" value="DUF5686"/>
</dbReference>
<reference evidence="1 2" key="1">
    <citation type="submission" date="2022-11" db="EMBL/GenBank/DDBJ databases">
        <title>The characterization of three novel Bacteroidetes species and genomic analysis of their roles in tidal elemental geochemical cycles.</title>
        <authorList>
            <person name="Ma K."/>
        </authorList>
    </citation>
    <scope>NUCLEOTIDE SEQUENCE [LARGE SCALE GENOMIC DNA]</scope>
    <source>
        <strain evidence="1 2">M17</strain>
    </source>
</reference>
<evidence type="ECO:0000313" key="2">
    <source>
        <dbReference type="Proteomes" id="UP001209885"/>
    </source>
</evidence>
<protein>
    <submittedName>
        <fullName evidence="1">DUF5686 and carboxypeptidase regulatory-like domain-containing protein</fullName>
    </submittedName>
</protein>
<dbReference type="EMBL" id="JAPFQN010000007">
    <property type="protein sequence ID" value="MCX2745061.1"/>
    <property type="molecule type" value="Genomic_DNA"/>
</dbReference>
<organism evidence="1 2">
    <name type="scientific">Mangrovivirga halotolerans</name>
    <dbReference type="NCBI Taxonomy" id="2993936"/>
    <lineage>
        <taxon>Bacteria</taxon>
        <taxon>Pseudomonadati</taxon>
        <taxon>Bacteroidota</taxon>
        <taxon>Cytophagia</taxon>
        <taxon>Cytophagales</taxon>
        <taxon>Mangrovivirgaceae</taxon>
        <taxon>Mangrovivirga</taxon>
    </lineage>
</organism>
<dbReference type="Pfam" id="PF13715">
    <property type="entry name" value="CarbopepD_reg_2"/>
    <property type="match status" value="1"/>
</dbReference>
<sequence>MNKLSSLLIVFLFLAQLGMKGQTLKGTIKDQQNNPLGFTAVYVEETNDGTTSNEKGEFEINLSPGNYHITFQYMGFKSKTITVTLEEGEKKEIDVDMESQVYSLPELEVTGSFEDPAYAIIRKASAKAKYHLQQVDEYTARVYLKGKGKFDKIPGIVKRRLEKEGLNQDQLYIGESIVKITYKRPSTYEQEVIAVRSKGDSQEFSPGQYIFGSFYEESIAGITSPLSRKCFSHYKYEFQGLFEENGYVVNKIKVIPRVKDSELFEGHVYIVEDFWNLHSVDLTTTQSGIEINIQQNLAPVKDNVWLPVTHRFFVSGSFVGFKFSYNYLAGVSDYDIKINEELARSVQVIDEKTEAAKIESIKDTSPEIKSDSAVFTVKKLKEDIESYVEEEKEESGNPKILERFSVEDENSLKTIDKDYWDDMRTIPLTEAEIKGYHELDSTVAVIDSVSARDSVNARKLSPFFLLVGDNIKFKNDNSLKIGGTLFNTFYNTVNGWNISLPVTYTIKTKKENEWKIDPTFRYNFASENFQVKGGVQWSNGDRDSTFRLGVEGGHFVDQINNEDPISPLINSISTLFWRGNYMKLYDKKYVDFSIHKNFVHSVKTSFTIGWEQRNQLQNNTDYTFNGRVNKEYSSNLPQNLYLNNTSFPDHQILYHQGEVRFIPGLRYNMYNDRLIPLDDKKPEFRLNWKGTLPVDKFNDLDFLKASVGLKHKFVPAANLSILYDLELGGFLYKDSLSFIDYNHFNGNQTPFLPFEPSGSYNFLDYYKWSTDEPYFSGMVKFSFRQLLFTQLTELRLIGMKEYFFFNNLTHANGNNYFEAGYGITNVFRVLRFEVGGGFDNFNNTYWGIRVGISADLF</sequence>
<accession>A0ABT3RTE6</accession>
<evidence type="ECO:0000313" key="1">
    <source>
        <dbReference type="EMBL" id="MCX2745061.1"/>
    </source>
</evidence>
<proteinExistence type="predicted"/>
<dbReference type="Proteomes" id="UP001209885">
    <property type="component" value="Unassembled WGS sequence"/>
</dbReference>
<gene>
    <name evidence="1" type="ORF">OO013_14370</name>
</gene>
<dbReference type="InterPro" id="IPR008969">
    <property type="entry name" value="CarboxyPept-like_regulatory"/>
</dbReference>
<dbReference type="Pfam" id="PF18939">
    <property type="entry name" value="DUF5686"/>
    <property type="match status" value="1"/>
</dbReference>